<name>A0A8G1UH97_9ACTN</name>
<evidence type="ECO:0000256" key="5">
    <source>
        <dbReference type="SAM" id="MobiDB-lite"/>
    </source>
</evidence>
<feature type="active site" description="Proton donor" evidence="4">
    <location>
        <position position="230"/>
    </location>
</feature>
<feature type="region of interest" description="Disordered" evidence="5">
    <location>
        <begin position="86"/>
        <end position="119"/>
    </location>
</feature>
<dbReference type="AlphaFoldDB" id="A0A8G1UH97"/>
<dbReference type="EMBL" id="RJVJ01000001">
    <property type="protein sequence ID" value="ROR43933.1"/>
    <property type="molecule type" value="Genomic_DNA"/>
</dbReference>
<dbReference type="Gene3D" id="3.20.20.80">
    <property type="entry name" value="Glycosidases"/>
    <property type="match status" value="1"/>
</dbReference>
<dbReference type="PANTHER" id="PTHR40079:SF4">
    <property type="entry name" value="GH26 DOMAIN-CONTAINING PROTEIN-RELATED"/>
    <property type="match status" value="1"/>
</dbReference>
<feature type="compositionally biased region" description="Low complexity" evidence="5">
    <location>
        <begin position="86"/>
        <end position="102"/>
    </location>
</feature>
<dbReference type="OrthoDB" id="9816550at2"/>
<reference evidence="7 8" key="1">
    <citation type="submission" date="2018-11" db="EMBL/GenBank/DDBJ databases">
        <title>Sequencing the genomes of 1000 actinobacteria strains.</title>
        <authorList>
            <person name="Klenk H.-P."/>
        </authorList>
    </citation>
    <scope>NUCLEOTIDE SEQUENCE [LARGE SCALE GENOMIC DNA]</scope>
    <source>
        <strain evidence="7 8">DSM 44780</strain>
    </source>
</reference>
<protein>
    <submittedName>
        <fullName evidence="7">Glycosyl hydrolase family 26</fullName>
    </submittedName>
</protein>
<evidence type="ECO:0000259" key="6">
    <source>
        <dbReference type="PROSITE" id="PS51764"/>
    </source>
</evidence>
<dbReference type="InterPro" id="IPR000805">
    <property type="entry name" value="Glyco_hydro_26"/>
</dbReference>
<keyword evidence="3 4" id="KW-0326">Glycosidase</keyword>
<dbReference type="InterPro" id="IPR017853">
    <property type="entry name" value="GH"/>
</dbReference>
<organism evidence="7 8">
    <name type="scientific">Kitasatospora cineracea</name>
    <dbReference type="NCBI Taxonomy" id="88074"/>
    <lineage>
        <taxon>Bacteria</taxon>
        <taxon>Bacillati</taxon>
        <taxon>Actinomycetota</taxon>
        <taxon>Actinomycetes</taxon>
        <taxon>Kitasatosporales</taxon>
        <taxon>Streptomycetaceae</taxon>
        <taxon>Kitasatospora</taxon>
    </lineage>
</organism>
<evidence type="ECO:0000313" key="7">
    <source>
        <dbReference type="EMBL" id="ROR43933.1"/>
    </source>
</evidence>
<dbReference type="GO" id="GO:0006080">
    <property type="term" value="P:substituted mannan metabolic process"/>
    <property type="evidence" value="ECO:0007669"/>
    <property type="project" value="InterPro"/>
</dbReference>
<evidence type="ECO:0000256" key="2">
    <source>
        <dbReference type="ARBA" id="ARBA00022801"/>
    </source>
</evidence>
<dbReference type="PROSITE" id="PS51764">
    <property type="entry name" value="GH26"/>
    <property type="match status" value="1"/>
</dbReference>
<comment type="caution">
    <text evidence="7">The sequence shown here is derived from an EMBL/GenBank/DDBJ whole genome shotgun (WGS) entry which is preliminary data.</text>
</comment>
<evidence type="ECO:0000256" key="1">
    <source>
        <dbReference type="ARBA" id="ARBA00007754"/>
    </source>
</evidence>
<dbReference type="PANTHER" id="PTHR40079">
    <property type="entry name" value="MANNAN ENDO-1,4-BETA-MANNOSIDASE E-RELATED"/>
    <property type="match status" value="1"/>
</dbReference>
<sequence length="405" mass="45044">MPVKRFRRPGPLPLRAWWERLRALLIPGLERLRALLIPGWERLRALPVTRWWRSFPVLGRAGLAVVLVLGCTALLLDDGSPDQAAAQTAASAAPADPSAAPDDPAKPGTAATRSQLLSPPGTLFGIATPSAPNAEEAANMAQITGVRTTVQEYFLKWHQDFDQAAFDESYRLGGVPLLTWEPWSGGDKAVDQPEFALAKIAAGSQDDYVKRFAQAVKKSGRPVVLRFAHEMNEPWYTWSEDRNGNRKGDYVAAWRHVHDVFRQQGVTNVIWFWCPDLQSPGKPPLSRYYPGDDYVDWIGTEAYSSDGETTAEQLLGPTYRELTALSDKPLFIGEAGVRPSPVKAPLIKDFFSWLSAHPRVIGFVWFQFSDTDGSRYDWRFTTSPEAQRAFRDGLGSLPLVPGPMR</sequence>
<dbReference type="Pfam" id="PF02156">
    <property type="entry name" value="Glyco_hydro_26"/>
    <property type="match status" value="1"/>
</dbReference>
<proteinExistence type="inferred from homology"/>
<feature type="domain" description="GH26" evidence="6">
    <location>
        <begin position="107"/>
        <end position="390"/>
    </location>
</feature>
<dbReference type="Proteomes" id="UP000267408">
    <property type="component" value="Unassembled WGS sequence"/>
</dbReference>
<accession>A0A8G1UH97</accession>
<dbReference type="RefSeq" id="WP_148089423.1">
    <property type="nucleotide sequence ID" value="NZ_RJVJ01000001.1"/>
</dbReference>
<comment type="similarity">
    <text evidence="1 4">Belongs to the glycosyl hydrolase 26 family.</text>
</comment>
<keyword evidence="2 4" id="KW-0378">Hydrolase</keyword>
<dbReference type="InterPro" id="IPR022790">
    <property type="entry name" value="GH26_dom"/>
</dbReference>
<evidence type="ECO:0000313" key="8">
    <source>
        <dbReference type="Proteomes" id="UP000267408"/>
    </source>
</evidence>
<evidence type="ECO:0000256" key="4">
    <source>
        <dbReference type="PROSITE-ProRule" id="PRU01100"/>
    </source>
</evidence>
<gene>
    <name evidence="7" type="ORF">EDD39_2106</name>
</gene>
<dbReference type="GO" id="GO:0016985">
    <property type="term" value="F:mannan endo-1,4-beta-mannosidase activity"/>
    <property type="evidence" value="ECO:0007669"/>
    <property type="project" value="InterPro"/>
</dbReference>
<evidence type="ECO:0000256" key="3">
    <source>
        <dbReference type="ARBA" id="ARBA00023295"/>
    </source>
</evidence>
<feature type="active site" description="Nucleophile" evidence="4">
    <location>
        <position position="334"/>
    </location>
</feature>
<dbReference type="SUPFAM" id="SSF51445">
    <property type="entry name" value="(Trans)glycosidases"/>
    <property type="match status" value="1"/>
</dbReference>